<dbReference type="InParanoid" id="A0A6P8YER3"/>
<organism evidence="10">
    <name type="scientific">Thrips palmi</name>
    <name type="common">Melon thrips</name>
    <dbReference type="NCBI Taxonomy" id="161013"/>
    <lineage>
        <taxon>Eukaryota</taxon>
        <taxon>Metazoa</taxon>
        <taxon>Ecdysozoa</taxon>
        <taxon>Arthropoda</taxon>
        <taxon>Hexapoda</taxon>
        <taxon>Insecta</taxon>
        <taxon>Pterygota</taxon>
        <taxon>Neoptera</taxon>
        <taxon>Paraneoptera</taxon>
        <taxon>Thysanoptera</taxon>
        <taxon>Terebrantia</taxon>
        <taxon>Thripoidea</taxon>
        <taxon>Thripidae</taxon>
        <taxon>Thrips</taxon>
    </lineage>
</organism>
<feature type="transmembrane region" description="Helical" evidence="8">
    <location>
        <begin position="12"/>
        <end position="32"/>
    </location>
</feature>
<proteinExistence type="inferred from homology"/>
<protein>
    <submittedName>
        <fullName evidence="10">Gustatory receptor for sugar taste 64e-like</fullName>
    </submittedName>
</protein>
<keyword evidence="5 8" id="KW-1133">Transmembrane helix</keyword>
<evidence type="ECO:0000256" key="1">
    <source>
        <dbReference type="ARBA" id="ARBA00004651"/>
    </source>
</evidence>
<dbReference type="GeneID" id="117640161"/>
<accession>A0A6P8YER3</accession>
<dbReference type="Proteomes" id="UP000515158">
    <property type="component" value="Unplaced"/>
</dbReference>
<evidence type="ECO:0000256" key="8">
    <source>
        <dbReference type="SAM" id="Phobius"/>
    </source>
</evidence>
<evidence type="ECO:0000256" key="5">
    <source>
        <dbReference type="ARBA" id="ARBA00022989"/>
    </source>
</evidence>
<name>A0A6P8YER3_THRPL</name>
<dbReference type="GO" id="GO:0008527">
    <property type="term" value="F:taste receptor activity"/>
    <property type="evidence" value="ECO:0007669"/>
    <property type="project" value="InterPro"/>
</dbReference>
<dbReference type="KEGG" id="tpal:117640161"/>
<feature type="transmembrane region" description="Helical" evidence="8">
    <location>
        <begin position="119"/>
        <end position="146"/>
    </location>
</feature>
<dbReference type="GO" id="GO:0050916">
    <property type="term" value="P:sensory perception of sweet taste"/>
    <property type="evidence" value="ECO:0007669"/>
    <property type="project" value="UniProtKB-ARBA"/>
</dbReference>
<sequence length="317" mass="36298">MAISGLSQDGYLSLIGDLAAHGVAISIAVTYLRLARRWSSFATVFERAEKVRAVGDRYPPLLGRDMKRLTVALFCLMIVDYTFDRVSLFSQTLASYPSVQDLFEDSLAKPPLSEVVSTVFFQATATLLAFLYVFNDLFIMLVSLYVSRRVQNLNSHLHPSLTKEKSNVFWEEARRSYDELSKLIKEIDAFVNTNVFLSFTQNLFFICFQLYYFLSLSQDSFMRKLFRIYSFAYIIGRTYAVALLAARINDHSKVSRTLLFSVSSRSYCRQVQRFIQQATLEEMALSGCHLFRVTRSFILTVAGTIATYEVVLLQMQK</sequence>
<dbReference type="AlphaFoldDB" id="A0A6P8YER3"/>
<evidence type="ECO:0000256" key="3">
    <source>
        <dbReference type="ARBA" id="ARBA00022475"/>
    </source>
</evidence>
<evidence type="ECO:0000256" key="4">
    <source>
        <dbReference type="ARBA" id="ARBA00022692"/>
    </source>
</evidence>
<dbReference type="InterPro" id="IPR009318">
    <property type="entry name" value="Gustatory_rcpt"/>
</dbReference>
<dbReference type="OrthoDB" id="5800391at2759"/>
<keyword evidence="6 8" id="KW-0472">Membrane</keyword>
<keyword evidence="9" id="KW-1185">Reference proteome</keyword>
<comment type="similarity">
    <text evidence="2">Belongs to the insect chemoreceptor superfamily. Gustatory receptor (GR) family. Gr5a subfamily.</text>
</comment>
<feature type="transmembrane region" description="Helical" evidence="8">
    <location>
        <begin position="226"/>
        <end position="246"/>
    </location>
</feature>
<comment type="subcellular location">
    <subcellularLocation>
        <location evidence="1">Cell membrane</location>
        <topology evidence="1">Multi-pass membrane protein</topology>
    </subcellularLocation>
</comment>
<evidence type="ECO:0000256" key="6">
    <source>
        <dbReference type="ARBA" id="ARBA00023136"/>
    </source>
</evidence>
<evidence type="ECO:0000313" key="10">
    <source>
        <dbReference type="RefSeq" id="XP_034232332.1"/>
    </source>
</evidence>
<dbReference type="Pfam" id="PF06151">
    <property type="entry name" value="Trehalose_recp"/>
    <property type="match status" value="1"/>
</dbReference>
<dbReference type="PANTHER" id="PTHR21421:SF29">
    <property type="entry name" value="GUSTATORY RECEPTOR 5A FOR TREHALOSE-RELATED"/>
    <property type="match status" value="1"/>
</dbReference>
<evidence type="ECO:0000313" key="9">
    <source>
        <dbReference type="Proteomes" id="UP000515158"/>
    </source>
</evidence>
<dbReference type="PANTHER" id="PTHR21421">
    <property type="entry name" value="GUSTATORY RECEPTOR"/>
    <property type="match status" value="1"/>
</dbReference>
<dbReference type="GO" id="GO:0005886">
    <property type="term" value="C:plasma membrane"/>
    <property type="evidence" value="ECO:0007669"/>
    <property type="project" value="UniProtKB-SubCell"/>
</dbReference>
<reference evidence="10" key="1">
    <citation type="submission" date="2025-08" db="UniProtKB">
        <authorList>
            <consortium name="RefSeq"/>
        </authorList>
    </citation>
    <scope>IDENTIFICATION</scope>
    <source>
        <tissue evidence="10">Total insect</tissue>
    </source>
</reference>
<keyword evidence="4 8" id="KW-0812">Transmembrane</keyword>
<dbReference type="RefSeq" id="XP_034232332.1">
    <property type="nucleotide sequence ID" value="XM_034376441.1"/>
</dbReference>
<gene>
    <name evidence="10" type="primary">LOC117640161</name>
</gene>
<evidence type="ECO:0000256" key="2">
    <source>
        <dbReference type="ARBA" id="ARBA00005327"/>
    </source>
</evidence>
<keyword evidence="3" id="KW-1003">Cell membrane</keyword>
<feature type="transmembrane region" description="Helical" evidence="8">
    <location>
        <begin position="195"/>
        <end position="214"/>
    </location>
</feature>
<evidence type="ECO:0000256" key="7">
    <source>
        <dbReference type="ARBA" id="ARBA00023170"/>
    </source>
</evidence>
<keyword evidence="7" id="KW-0675">Receptor</keyword>